<accession>A0A1Y5RXK8</accession>
<proteinExistence type="predicted"/>
<feature type="transmembrane region" description="Helical" evidence="1">
    <location>
        <begin position="19"/>
        <end position="37"/>
    </location>
</feature>
<evidence type="ECO:0000256" key="1">
    <source>
        <dbReference type="SAM" id="Phobius"/>
    </source>
</evidence>
<dbReference type="AlphaFoldDB" id="A0A1Y5RXK8"/>
<dbReference type="EMBL" id="FWFO01000001">
    <property type="protein sequence ID" value="SLN26759.1"/>
    <property type="molecule type" value="Genomic_DNA"/>
</dbReference>
<evidence type="ECO:0000313" key="3">
    <source>
        <dbReference type="Proteomes" id="UP000193077"/>
    </source>
</evidence>
<evidence type="ECO:0000313" key="2">
    <source>
        <dbReference type="EMBL" id="SLN26759.1"/>
    </source>
</evidence>
<dbReference type="RefSeq" id="WP_085794637.1">
    <property type="nucleotide sequence ID" value="NZ_FWFO01000001.1"/>
</dbReference>
<keyword evidence="1" id="KW-0812">Transmembrane</keyword>
<name>A0A1Y5RXK8_9RHOB</name>
<gene>
    <name evidence="2" type="ORF">TRL7639_00976</name>
</gene>
<keyword evidence="1" id="KW-0472">Membrane</keyword>
<sequence>MEVLLETIVALGVMLSSALEQWVLGLFFAVIAVDAVLGTHRRSFLVFAGFQVVFLIAGYYWTLSTFEQQDVAGPWAWAQVVGIWAIAVIVAHAWFAWQYVRRRAA</sequence>
<feature type="transmembrane region" description="Helical" evidence="1">
    <location>
        <begin position="75"/>
        <end position="97"/>
    </location>
</feature>
<organism evidence="2 3">
    <name type="scientific">Falsiruegeria litorea R37</name>
    <dbReference type="NCBI Taxonomy" id="1200284"/>
    <lineage>
        <taxon>Bacteria</taxon>
        <taxon>Pseudomonadati</taxon>
        <taxon>Pseudomonadota</taxon>
        <taxon>Alphaproteobacteria</taxon>
        <taxon>Rhodobacterales</taxon>
        <taxon>Roseobacteraceae</taxon>
        <taxon>Falsiruegeria</taxon>
    </lineage>
</organism>
<reference evidence="2 3" key="1">
    <citation type="submission" date="2017-03" db="EMBL/GenBank/DDBJ databases">
        <authorList>
            <person name="Afonso C.L."/>
            <person name="Miller P.J."/>
            <person name="Scott M.A."/>
            <person name="Spackman E."/>
            <person name="Goraichik I."/>
            <person name="Dimitrov K.M."/>
            <person name="Suarez D.L."/>
            <person name="Swayne D.E."/>
        </authorList>
    </citation>
    <scope>NUCLEOTIDE SEQUENCE [LARGE SCALE GENOMIC DNA]</scope>
    <source>
        <strain evidence="2 3">CECT 7639</strain>
    </source>
</reference>
<keyword evidence="1" id="KW-1133">Transmembrane helix</keyword>
<keyword evidence="3" id="KW-1185">Reference proteome</keyword>
<protein>
    <submittedName>
        <fullName evidence="2">Uncharacterized protein</fullName>
    </submittedName>
</protein>
<feature type="transmembrane region" description="Helical" evidence="1">
    <location>
        <begin position="44"/>
        <end position="63"/>
    </location>
</feature>
<dbReference type="Proteomes" id="UP000193077">
    <property type="component" value="Unassembled WGS sequence"/>
</dbReference>